<evidence type="ECO:0000313" key="2">
    <source>
        <dbReference type="Proteomes" id="UP000574390"/>
    </source>
</evidence>
<feature type="non-terminal residue" evidence="1">
    <location>
        <position position="1"/>
    </location>
</feature>
<dbReference type="Proteomes" id="UP000574390">
    <property type="component" value="Unassembled WGS sequence"/>
</dbReference>
<evidence type="ECO:0000313" key="1">
    <source>
        <dbReference type="EMBL" id="KAF4742454.1"/>
    </source>
</evidence>
<reference evidence="1 2" key="1">
    <citation type="submission" date="2020-04" db="EMBL/GenBank/DDBJ databases">
        <title>Perkinsus olseni comparative genomics.</title>
        <authorList>
            <person name="Bogema D.R."/>
        </authorList>
    </citation>
    <scope>NUCLEOTIDE SEQUENCE [LARGE SCALE GENOMIC DNA]</scope>
    <source>
        <strain evidence="1">ATCC PRA-205</strain>
    </source>
</reference>
<name>A0A7J6TAY4_PEROL</name>
<dbReference type="AlphaFoldDB" id="A0A7J6TAY4"/>
<comment type="caution">
    <text evidence="1">The sequence shown here is derived from an EMBL/GenBank/DDBJ whole genome shotgun (WGS) entry which is preliminary data.</text>
</comment>
<proteinExistence type="predicted"/>
<sequence>IVVSAFGTMIVFAINCRPLPYSGFFRDTFLWREEFERTIISDKKIESAPPPVTKDEAASSGEDTLDYMEKNEDVLGKYAEITDLKELEQFLYDHPVLLHE</sequence>
<dbReference type="EMBL" id="JABANM010008529">
    <property type="protein sequence ID" value="KAF4742454.1"/>
    <property type="molecule type" value="Genomic_DNA"/>
</dbReference>
<organism evidence="1 2">
    <name type="scientific">Perkinsus olseni</name>
    <name type="common">Perkinsus atlanticus</name>
    <dbReference type="NCBI Taxonomy" id="32597"/>
    <lineage>
        <taxon>Eukaryota</taxon>
        <taxon>Sar</taxon>
        <taxon>Alveolata</taxon>
        <taxon>Perkinsozoa</taxon>
        <taxon>Perkinsea</taxon>
        <taxon>Perkinsida</taxon>
        <taxon>Perkinsidae</taxon>
        <taxon>Perkinsus</taxon>
    </lineage>
</organism>
<accession>A0A7J6TAY4</accession>
<protein>
    <submittedName>
        <fullName evidence="1">Hsp90 co-chaperone Cdc37</fullName>
    </submittedName>
</protein>
<feature type="non-terminal residue" evidence="1">
    <location>
        <position position="100"/>
    </location>
</feature>
<gene>
    <name evidence="1" type="primary">CDC37_2</name>
    <name evidence="1" type="ORF">FOZ62_017117</name>
</gene>